<proteinExistence type="predicted"/>
<evidence type="ECO:0000313" key="3">
    <source>
        <dbReference type="Proteomes" id="UP001189429"/>
    </source>
</evidence>
<dbReference type="Proteomes" id="UP001189429">
    <property type="component" value="Unassembled WGS sequence"/>
</dbReference>
<reference evidence="2" key="1">
    <citation type="submission" date="2023-10" db="EMBL/GenBank/DDBJ databases">
        <authorList>
            <person name="Chen Y."/>
            <person name="Shah S."/>
            <person name="Dougan E. K."/>
            <person name="Thang M."/>
            <person name="Chan C."/>
        </authorList>
    </citation>
    <scope>NUCLEOTIDE SEQUENCE [LARGE SCALE GENOMIC DNA]</scope>
</reference>
<keyword evidence="3" id="KW-1185">Reference proteome</keyword>
<evidence type="ECO:0008006" key="4">
    <source>
        <dbReference type="Google" id="ProtNLM"/>
    </source>
</evidence>
<feature type="compositionally biased region" description="Pro residues" evidence="1">
    <location>
        <begin position="557"/>
        <end position="572"/>
    </location>
</feature>
<feature type="compositionally biased region" description="Low complexity" evidence="1">
    <location>
        <begin position="296"/>
        <end position="306"/>
    </location>
</feature>
<evidence type="ECO:0000256" key="1">
    <source>
        <dbReference type="SAM" id="MobiDB-lite"/>
    </source>
</evidence>
<feature type="region of interest" description="Disordered" evidence="1">
    <location>
        <begin position="540"/>
        <end position="572"/>
    </location>
</feature>
<accession>A0ABN9SJR5</accession>
<comment type="caution">
    <text evidence="2">The sequence shown here is derived from an EMBL/GenBank/DDBJ whole genome shotgun (WGS) entry which is preliminary data.</text>
</comment>
<gene>
    <name evidence="2" type="ORF">PCOR1329_LOCUS30180</name>
</gene>
<evidence type="ECO:0000313" key="2">
    <source>
        <dbReference type="EMBL" id="CAK0831977.1"/>
    </source>
</evidence>
<feature type="compositionally biased region" description="Low complexity" evidence="1">
    <location>
        <begin position="36"/>
        <end position="52"/>
    </location>
</feature>
<protein>
    <recommendedName>
        <fullName evidence="4">Glycerophosphocholine acyltransferase 1</fullName>
    </recommendedName>
</protein>
<feature type="region of interest" description="Disordered" evidence="1">
    <location>
        <begin position="648"/>
        <end position="671"/>
    </location>
</feature>
<feature type="compositionally biased region" description="Basic residues" evidence="1">
    <location>
        <begin position="309"/>
        <end position="318"/>
    </location>
</feature>
<sequence>MAGAGPPEAAIGRWASPAPPVGPGGGACRAARQEARPAASGRRARAPWSPRGEPGLAGTAERVEAGSPSGAPPRSSAAFSAALEAGEGHDDARLRCLQTLPDTMREATLRSPLDAGLVYCGPIDASVCLAVEVALATPPRKAPTLLPGPPGALRLGGPLSFVQSFFSLPAAHWCACLVLRGLAGNPAGSPASSAAPAASGAATRHWRCAAQPGLLLLLHVELDEAITAYHSATWRRYALHFYIVWMSSGWIFGTWAAICPVSVSVFHIVWLHIVWPMQRCLKHDVHEGPENFTESGGAHEAPAAGGRRAGTRRPRGARGRAPAGPRAKSRHCRAAHEVPAELSADGLCQKREASSEMDSDVGTADRTESTAALDELSEREEIHHKEAQGGPPPRSRAASAGEGGLRAGLPLVWLRREPDAREAEGAFDGTPVRRTQPDAREAEGAFCGTPVGGALPPVPPPFPAFRGAAGVVVPNCVPFVFARGVLATASCLPGAAPPAAAAADPRTASAPPVPPPRGPWPQAAAAAWAACVPPPPAQPPLPLPGVPRRESALGSWPAPPAAGPGAAAPPGPLPSAGSALHALGLCKPCAFVHTKVNTGAPTRARSYSRFAPRGPRSFSPSSSSSFSPFWGAARGREVFSRFALRTSRSAKRGVGSPKLSRACPPTGGIQR</sequence>
<organism evidence="2 3">
    <name type="scientific">Prorocentrum cordatum</name>
    <dbReference type="NCBI Taxonomy" id="2364126"/>
    <lineage>
        <taxon>Eukaryota</taxon>
        <taxon>Sar</taxon>
        <taxon>Alveolata</taxon>
        <taxon>Dinophyceae</taxon>
        <taxon>Prorocentrales</taxon>
        <taxon>Prorocentraceae</taxon>
        <taxon>Prorocentrum</taxon>
    </lineage>
</organism>
<feature type="compositionally biased region" description="Low complexity" evidence="1">
    <location>
        <begin position="496"/>
        <end position="510"/>
    </location>
</feature>
<feature type="region of interest" description="Disordered" evidence="1">
    <location>
        <begin position="496"/>
        <end position="520"/>
    </location>
</feature>
<feature type="compositionally biased region" description="Low complexity" evidence="1">
    <location>
        <begin position="65"/>
        <end position="78"/>
    </location>
</feature>
<feature type="region of interest" description="Disordered" evidence="1">
    <location>
        <begin position="1"/>
        <end position="78"/>
    </location>
</feature>
<feature type="region of interest" description="Disordered" evidence="1">
    <location>
        <begin position="289"/>
        <end position="403"/>
    </location>
</feature>
<name>A0ABN9SJR5_9DINO</name>
<dbReference type="EMBL" id="CAUYUJ010011536">
    <property type="protein sequence ID" value="CAK0831977.1"/>
    <property type="molecule type" value="Genomic_DNA"/>
</dbReference>